<keyword evidence="1" id="KW-0694">RNA-binding</keyword>
<comment type="caution">
    <text evidence="5">The sequence shown here is derived from an EMBL/GenBank/DDBJ whole genome shotgun (WGS) entry which is preliminary data.</text>
</comment>
<dbReference type="InterPro" id="IPR027417">
    <property type="entry name" value="P-loop_NTPase"/>
</dbReference>
<proteinExistence type="predicted"/>
<dbReference type="CDD" id="cd22475">
    <property type="entry name" value="KH-I_AtRH42_like"/>
    <property type="match status" value="1"/>
</dbReference>
<dbReference type="GO" id="GO:0005524">
    <property type="term" value="F:ATP binding"/>
    <property type="evidence" value="ECO:0007669"/>
    <property type="project" value="InterPro"/>
</dbReference>
<evidence type="ECO:0000256" key="1">
    <source>
        <dbReference type="ARBA" id="ARBA00022884"/>
    </source>
</evidence>
<organism evidence="5 6">
    <name type="scientific">Malus baccata</name>
    <name type="common">Siberian crab apple</name>
    <name type="synonym">Pyrus baccata</name>
    <dbReference type="NCBI Taxonomy" id="106549"/>
    <lineage>
        <taxon>Eukaryota</taxon>
        <taxon>Viridiplantae</taxon>
        <taxon>Streptophyta</taxon>
        <taxon>Embryophyta</taxon>
        <taxon>Tracheophyta</taxon>
        <taxon>Spermatophyta</taxon>
        <taxon>Magnoliopsida</taxon>
        <taxon>eudicotyledons</taxon>
        <taxon>Gunneridae</taxon>
        <taxon>Pentapetalae</taxon>
        <taxon>rosids</taxon>
        <taxon>fabids</taxon>
        <taxon>Rosales</taxon>
        <taxon>Rosaceae</taxon>
        <taxon>Amygdaloideae</taxon>
        <taxon>Maleae</taxon>
        <taxon>Malus</taxon>
    </lineage>
</organism>
<dbReference type="Pfam" id="PF23469">
    <property type="entry name" value="KH_12"/>
    <property type="match status" value="1"/>
</dbReference>
<feature type="domain" description="ATP-dependent RNA helicase PRP5/DDX46/KHDC4 KH" evidence="4">
    <location>
        <begin position="375"/>
        <end position="457"/>
    </location>
</feature>
<keyword evidence="6" id="KW-1185">Reference proteome</keyword>
<dbReference type="SUPFAM" id="SSF52540">
    <property type="entry name" value="P-loop containing nucleoside triphosphate hydrolases"/>
    <property type="match status" value="1"/>
</dbReference>
<reference evidence="5 6" key="1">
    <citation type="journal article" date="2019" name="G3 (Bethesda)">
        <title>Sequencing of a Wild Apple (Malus baccata) Genome Unravels the Differences Between Cultivated and Wild Apple Species Regarding Disease Resistance and Cold Tolerance.</title>
        <authorList>
            <person name="Chen X."/>
        </authorList>
    </citation>
    <scope>NUCLEOTIDE SEQUENCE [LARGE SCALE GENOMIC DNA]</scope>
    <source>
        <strain evidence="6">cv. Shandingzi</strain>
        <tissue evidence="5">Leaves</tissue>
    </source>
</reference>
<evidence type="ECO:0000256" key="2">
    <source>
        <dbReference type="SAM" id="MobiDB-lite"/>
    </source>
</evidence>
<protein>
    <submittedName>
        <fullName evidence="5">Uncharacterized protein</fullName>
    </submittedName>
</protein>
<evidence type="ECO:0000313" key="5">
    <source>
        <dbReference type="EMBL" id="TQD78565.1"/>
    </source>
</evidence>
<dbReference type="EMBL" id="VIEB01000901">
    <property type="protein sequence ID" value="TQD78565.1"/>
    <property type="molecule type" value="Genomic_DNA"/>
</dbReference>
<accession>A0A540KWE8</accession>
<evidence type="ECO:0000259" key="3">
    <source>
        <dbReference type="Pfam" id="PF00270"/>
    </source>
</evidence>
<feature type="region of interest" description="Disordered" evidence="2">
    <location>
        <begin position="161"/>
        <end position="181"/>
    </location>
</feature>
<dbReference type="InterPro" id="IPR011545">
    <property type="entry name" value="DEAD/DEAH_box_helicase_dom"/>
</dbReference>
<name>A0A540KWE8_MALBA</name>
<dbReference type="STRING" id="106549.A0A540KWE8"/>
<dbReference type="AlphaFoldDB" id="A0A540KWE8"/>
<dbReference type="GO" id="GO:0003723">
    <property type="term" value="F:RNA binding"/>
    <property type="evidence" value="ECO:0007669"/>
    <property type="project" value="UniProtKB-KW"/>
</dbReference>
<feature type="region of interest" description="Disordered" evidence="2">
    <location>
        <begin position="1"/>
        <end position="84"/>
    </location>
</feature>
<feature type="domain" description="DEAD/DEAH-box helicase" evidence="3">
    <location>
        <begin position="262"/>
        <end position="345"/>
    </location>
</feature>
<evidence type="ECO:0000313" key="6">
    <source>
        <dbReference type="Proteomes" id="UP000315295"/>
    </source>
</evidence>
<dbReference type="PANTHER" id="PTHR47958">
    <property type="entry name" value="ATP-DEPENDENT RNA HELICASE DBP3"/>
    <property type="match status" value="1"/>
</dbReference>
<evidence type="ECO:0000259" key="4">
    <source>
        <dbReference type="Pfam" id="PF23469"/>
    </source>
</evidence>
<feature type="region of interest" description="Disordered" evidence="2">
    <location>
        <begin position="460"/>
        <end position="484"/>
    </location>
</feature>
<dbReference type="InterPro" id="IPR056149">
    <property type="entry name" value="PRP5/DDX46/KHDC4_KH"/>
</dbReference>
<feature type="compositionally biased region" description="Basic and acidic residues" evidence="2">
    <location>
        <begin position="14"/>
        <end position="84"/>
    </location>
</feature>
<gene>
    <name evidence="5" type="ORF">C1H46_035889</name>
</gene>
<feature type="compositionally biased region" description="Acidic residues" evidence="2">
    <location>
        <begin position="1"/>
        <end position="13"/>
    </location>
</feature>
<sequence length="484" mass="55044">MRSDDIGEEEVDDVRESDRKPCTKDDKENVEREGERSRSRSDRHWDGQVDSLVKKSDEDDLFMKEKKPTEELEDKQKKLDEEMERRRRRVQQWLEFIRKKKEAEGEKHREDGEAYRTDKEDGAVLEVDSENETAAPALQDDEIDPLDAFIILRIIPGEDSDSDYGDIENNDNPLEDEDDDEFTKRVTNKKVEKLCLVDHSKIDYEPFRKNFYIDVKEISKMTPEDVGAYRKQLELKIHGKTLAYVLPMLGHIKDHPPVALSLRFVPVYGGSGIAQQTGELKLGAAFVVCTPGRMIDILCTNAGRITNLQRVTYLVVDEADQMFDLGFGLQINRSVQSIRSDHQTGAAQAAAIAVAMNLKHNLAKIQADAMPEHFEAELEINDIPQNARWKVTHKETLGPISELTGAAITIRGQYFPPGKVPGPGDPKVFLFIEGPTEQSVKRGKAELKRKLEEIMNQALSLPGGAQPRRYQLYKRERDSNLPFA</sequence>
<dbReference type="Proteomes" id="UP000315295">
    <property type="component" value="Unassembled WGS sequence"/>
</dbReference>
<feature type="compositionally biased region" description="Basic and acidic residues" evidence="2">
    <location>
        <begin position="473"/>
        <end position="484"/>
    </location>
</feature>
<dbReference type="Gene3D" id="3.40.50.300">
    <property type="entry name" value="P-loop containing nucleotide triphosphate hydrolases"/>
    <property type="match status" value="1"/>
</dbReference>
<dbReference type="Pfam" id="PF00270">
    <property type="entry name" value="DEAD"/>
    <property type="match status" value="1"/>
</dbReference>